<evidence type="ECO:0000256" key="2">
    <source>
        <dbReference type="ARBA" id="ARBA00022900"/>
    </source>
</evidence>
<dbReference type="SUPFAM" id="SSF100895">
    <property type="entry name" value="Kazal-type serine protease inhibitors"/>
    <property type="match status" value="1"/>
</dbReference>
<feature type="compositionally biased region" description="Pro residues" evidence="5">
    <location>
        <begin position="1"/>
        <end position="11"/>
    </location>
</feature>
<name>A0A224Y1H1_9ACAR</name>
<keyword evidence="1" id="KW-0646">Protease inhibitor</keyword>
<evidence type="ECO:0000256" key="4">
    <source>
        <dbReference type="PROSITE-ProRule" id="PRU00443"/>
    </source>
</evidence>
<dbReference type="PROSITE" id="PS51465">
    <property type="entry name" value="KAZAL_2"/>
    <property type="match status" value="1"/>
</dbReference>
<dbReference type="GO" id="GO:0005576">
    <property type="term" value="C:extracellular region"/>
    <property type="evidence" value="ECO:0007669"/>
    <property type="project" value="TreeGrafter"/>
</dbReference>
<dbReference type="InterPro" id="IPR050653">
    <property type="entry name" value="Prot_Inhib_GrowthFact_Antg"/>
</dbReference>
<sequence length="317" mass="35136">MTAATVPPPARPAVEEARSGAVVADEEPVGHPRLAAAFGMPLRAPTCSYVAEWAAPIGRQRPFRRRQPTSDQEMERTGPCCFFWWCPPSQTAWLRVACALLLLCALLEEGEARRRRIFDECPDSRLPVAEADLVITATVERLLQDGAQVSVRVHRPLKGGPRELGGSVLLVEGLDNDALCGTRLTQGDTRLFLLKGGASEGRTRLLSSPLRVTLPNLDRLQAAVNGESYRRRLHERDMQCEAKYCAWNGDCTEDRLGTARCSCPTSCDFESKPVCATDGLTYPNRCKMRVDSCRKQKRLWSRHQGNCHATPPYGSPY</sequence>
<evidence type="ECO:0000313" key="8">
    <source>
        <dbReference type="EMBL" id="MAA11408.1"/>
    </source>
</evidence>
<dbReference type="AlphaFoldDB" id="A0A224Y1H1"/>
<dbReference type="CDD" id="cd00104">
    <property type="entry name" value="KAZAL_FS"/>
    <property type="match status" value="1"/>
</dbReference>
<dbReference type="GO" id="GO:0043113">
    <property type="term" value="P:receptor clustering"/>
    <property type="evidence" value="ECO:0007669"/>
    <property type="project" value="InterPro"/>
</dbReference>
<dbReference type="GO" id="GO:0030154">
    <property type="term" value="P:cell differentiation"/>
    <property type="evidence" value="ECO:0007669"/>
    <property type="project" value="TreeGrafter"/>
</dbReference>
<feature type="domain" description="Kazal-like" evidence="7">
    <location>
        <begin position="255"/>
        <end position="309"/>
    </location>
</feature>
<dbReference type="PANTHER" id="PTHR10913:SF45">
    <property type="entry name" value="FOLLISTATIN, ISOFORM A-RELATED"/>
    <property type="match status" value="1"/>
</dbReference>
<dbReference type="PANTHER" id="PTHR10913">
    <property type="entry name" value="FOLLISTATIN-RELATED"/>
    <property type="match status" value="1"/>
</dbReference>
<organism evidence="8">
    <name type="scientific">Rhipicephalus zambeziensis</name>
    <dbReference type="NCBI Taxonomy" id="60191"/>
    <lineage>
        <taxon>Eukaryota</taxon>
        <taxon>Metazoa</taxon>
        <taxon>Ecdysozoa</taxon>
        <taxon>Arthropoda</taxon>
        <taxon>Chelicerata</taxon>
        <taxon>Arachnida</taxon>
        <taxon>Acari</taxon>
        <taxon>Parasitiformes</taxon>
        <taxon>Ixodida</taxon>
        <taxon>Ixodoidea</taxon>
        <taxon>Ixodidae</taxon>
        <taxon>Rhipicephalinae</taxon>
        <taxon>Rhipicephalus</taxon>
        <taxon>Rhipicephalus</taxon>
    </lineage>
</organism>
<feature type="region of interest" description="Disordered" evidence="5">
    <location>
        <begin position="1"/>
        <end position="21"/>
    </location>
</feature>
<dbReference type="EMBL" id="GFPF01000262">
    <property type="protein sequence ID" value="MAA11408.1"/>
    <property type="molecule type" value="Transcribed_RNA"/>
</dbReference>
<protein>
    <submittedName>
        <fullName evidence="8">Agrin</fullName>
    </submittedName>
</protein>
<dbReference type="InterPro" id="IPR036058">
    <property type="entry name" value="Kazal_dom_sf"/>
</dbReference>
<evidence type="ECO:0000259" key="6">
    <source>
        <dbReference type="PROSITE" id="PS51121"/>
    </source>
</evidence>
<evidence type="ECO:0000259" key="7">
    <source>
        <dbReference type="PROSITE" id="PS51465"/>
    </source>
</evidence>
<dbReference type="InterPro" id="IPR002350">
    <property type="entry name" value="Kazal_dom"/>
</dbReference>
<accession>A0A224Y1H1</accession>
<dbReference type="InterPro" id="IPR008993">
    <property type="entry name" value="TIMP-like_OB-fold"/>
</dbReference>
<dbReference type="Gene3D" id="3.30.60.30">
    <property type="match status" value="1"/>
</dbReference>
<dbReference type="Pfam" id="PF07648">
    <property type="entry name" value="Kazal_2"/>
    <property type="match status" value="1"/>
</dbReference>
<dbReference type="SMART" id="SM00280">
    <property type="entry name" value="KAZAL"/>
    <property type="match status" value="1"/>
</dbReference>
<dbReference type="GO" id="GO:0005886">
    <property type="term" value="C:plasma membrane"/>
    <property type="evidence" value="ECO:0007669"/>
    <property type="project" value="GOC"/>
</dbReference>
<proteinExistence type="predicted"/>
<dbReference type="Gene3D" id="2.40.50.120">
    <property type="match status" value="1"/>
</dbReference>
<evidence type="ECO:0000256" key="5">
    <source>
        <dbReference type="SAM" id="MobiDB-lite"/>
    </source>
</evidence>
<evidence type="ECO:0000256" key="1">
    <source>
        <dbReference type="ARBA" id="ARBA00022690"/>
    </source>
</evidence>
<feature type="domain" description="NtA" evidence="6">
    <location>
        <begin position="86"/>
        <end position="237"/>
    </location>
</feature>
<keyword evidence="2" id="KW-0722">Serine protease inhibitor</keyword>
<evidence type="ECO:0000256" key="3">
    <source>
        <dbReference type="ARBA" id="ARBA00023157"/>
    </source>
</evidence>
<dbReference type="GO" id="GO:0043236">
    <property type="term" value="F:laminin binding"/>
    <property type="evidence" value="ECO:0007669"/>
    <property type="project" value="InterPro"/>
</dbReference>
<dbReference type="PROSITE" id="PS51121">
    <property type="entry name" value="NTA"/>
    <property type="match status" value="1"/>
</dbReference>
<dbReference type="InterPro" id="IPR004850">
    <property type="entry name" value="NtA_dom"/>
</dbReference>
<comment type="caution">
    <text evidence="4">Lacks conserved residue(s) required for the propagation of feature annotation.</text>
</comment>
<keyword evidence="3" id="KW-1015">Disulfide bond</keyword>
<dbReference type="SUPFAM" id="SSF50242">
    <property type="entry name" value="TIMP-like"/>
    <property type="match status" value="1"/>
</dbReference>
<reference evidence="8" key="1">
    <citation type="journal article" date="2017" name="Parasit. Vectors">
        <title>Sialotranscriptomics of Rhipicephalus zambeziensis reveals intricate expression profiles of secretory proteins and suggests tight temporal transcriptional regulation during blood-feeding.</title>
        <authorList>
            <person name="de Castro M.H."/>
            <person name="de Klerk D."/>
            <person name="Pienaar R."/>
            <person name="Rees D.J.G."/>
            <person name="Mans B.J."/>
        </authorList>
    </citation>
    <scope>NUCLEOTIDE SEQUENCE</scope>
    <source>
        <tissue evidence="8">Salivary glands</tissue>
    </source>
</reference>